<name>A0A0U5GL32_ASPCI</name>
<dbReference type="Pfam" id="PF17660">
    <property type="entry name" value="BTRD1"/>
    <property type="match status" value="2"/>
</dbReference>
<protein>
    <recommendedName>
        <fullName evidence="5">GH26 domain-containing protein</fullName>
    </recommendedName>
</protein>
<dbReference type="OrthoDB" id="10339374at2759"/>
<sequence length="432" mass="47033">MRFSVAVAVSFLTACAYAQTPSYHYDFDLTAANYEDRASELGGAYRLSNINGHVDGGKTLFTAVWEKTPSDATERQVFIDQTLDEFQATLASLKNTYHPIVLNGYLNAAGKTLFASIWESSPADIGFWDVTFENVYSVLDKRTKEYGALTPPIRPLWYSAYLAAPDADRYALIWGVDHSQPNDNATNPDKPYYYGTAPAKYFHEYVVSAGIRGTMPVTVDVIPLYGQPKFSSLWRKVAPANSYPNWSAYREINRKTMQAHLEEGARNGGRLLSLVAYNVQGVGMQYAAVIDDAPPAVRETYLPGQPLWPVVTTSSSTVDCPPTSTTSVVRMTSSVTTTTTTTAKPTTTTTTMRTTTAARTTTTKPTTTTKKPTSTTKPTTTTKKPTTTTTTKKPTTTATTKPVANGSPGWAAVIEKIRNAAVKKVVSKKAGA</sequence>
<keyword evidence="4" id="KW-1185">Reference proteome</keyword>
<proteinExistence type="predicted"/>
<evidence type="ECO:0000256" key="2">
    <source>
        <dbReference type="SAM" id="SignalP"/>
    </source>
</evidence>
<dbReference type="EMBL" id="CDMC01000002">
    <property type="protein sequence ID" value="CEN60233.1"/>
    <property type="molecule type" value="Genomic_DNA"/>
</dbReference>
<gene>
    <name evidence="3" type="ORF">ASPCAL02674</name>
</gene>
<feature type="signal peptide" evidence="2">
    <location>
        <begin position="1"/>
        <end position="18"/>
    </location>
</feature>
<dbReference type="AlphaFoldDB" id="A0A0U5GL32"/>
<evidence type="ECO:0000256" key="1">
    <source>
        <dbReference type="SAM" id="MobiDB-lite"/>
    </source>
</evidence>
<evidence type="ECO:0008006" key="5">
    <source>
        <dbReference type="Google" id="ProtNLM"/>
    </source>
</evidence>
<feature type="compositionally biased region" description="Low complexity" evidence="1">
    <location>
        <begin position="321"/>
        <end position="404"/>
    </location>
</feature>
<dbReference type="STRING" id="454130.A0A0U5GL32"/>
<organism evidence="3 4">
    <name type="scientific">Aspergillus calidoustus</name>
    <dbReference type="NCBI Taxonomy" id="454130"/>
    <lineage>
        <taxon>Eukaryota</taxon>
        <taxon>Fungi</taxon>
        <taxon>Dikarya</taxon>
        <taxon>Ascomycota</taxon>
        <taxon>Pezizomycotina</taxon>
        <taxon>Eurotiomycetes</taxon>
        <taxon>Eurotiomycetidae</taxon>
        <taxon>Eurotiales</taxon>
        <taxon>Aspergillaceae</taxon>
        <taxon>Aspergillus</taxon>
        <taxon>Aspergillus subgen. Nidulantes</taxon>
    </lineage>
</organism>
<keyword evidence="2" id="KW-0732">Signal</keyword>
<feature type="chain" id="PRO_5006857987" description="GH26 domain-containing protein" evidence="2">
    <location>
        <begin position="19"/>
        <end position="432"/>
    </location>
</feature>
<evidence type="ECO:0000313" key="4">
    <source>
        <dbReference type="Proteomes" id="UP000054771"/>
    </source>
</evidence>
<evidence type="ECO:0000313" key="3">
    <source>
        <dbReference type="EMBL" id="CEN60233.1"/>
    </source>
</evidence>
<accession>A0A0U5GL32</accession>
<dbReference type="Proteomes" id="UP000054771">
    <property type="component" value="Unassembled WGS sequence"/>
</dbReference>
<reference evidence="4" key="1">
    <citation type="journal article" date="2016" name="Genome Announc.">
        <title>Draft genome sequences of fungus Aspergillus calidoustus.</title>
        <authorList>
            <person name="Horn F."/>
            <person name="Linde J."/>
            <person name="Mattern D.J."/>
            <person name="Walther G."/>
            <person name="Guthke R."/>
            <person name="Scherlach K."/>
            <person name="Martin K."/>
            <person name="Brakhage A.A."/>
            <person name="Petzke L."/>
            <person name="Valiante V."/>
        </authorList>
    </citation>
    <scope>NUCLEOTIDE SEQUENCE [LARGE SCALE GENOMIC DNA]</scope>
    <source>
        <strain evidence="4">SF006504</strain>
    </source>
</reference>
<dbReference type="InterPro" id="IPR049511">
    <property type="entry name" value="PGH-like_rpt"/>
</dbReference>
<feature type="region of interest" description="Disordered" evidence="1">
    <location>
        <begin position="312"/>
        <end position="407"/>
    </location>
</feature>
<dbReference type="PROSITE" id="PS51257">
    <property type="entry name" value="PROKAR_LIPOPROTEIN"/>
    <property type="match status" value="1"/>
</dbReference>